<dbReference type="EMBL" id="JABSTQ010010004">
    <property type="protein sequence ID" value="KAG0424197.1"/>
    <property type="molecule type" value="Genomic_DNA"/>
</dbReference>
<evidence type="ECO:0000313" key="1">
    <source>
        <dbReference type="EMBL" id="KAG0424197.1"/>
    </source>
</evidence>
<accession>A0AC60PSV4</accession>
<organism evidence="1 2">
    <name type="scientific">Ixodes persulcatus</name>
    <name type="common">Taiga tick</name>
    <dbReference type="NCBI Taxonomy" id="34615"/>
    <lineage>
        <taxon>Eukaryota</taxon>
        <taxon>Metazoa</taxon>
        <taxon>Ecdysozoa</taxon>
        <taxon>Arthropoda</taxon>
        <taxon>Chelicerata</taxon>
        <taxon>Arachnida</taxon>
        <taxon>Acari</taxon>
        <taxon>Parasitiformes</taxon>
        <taxon>Ixodida</taxon>
        <taxon>Ixodoidea</taxon>
        <taxon>Ixodidae</taxon>
        <taxon>Ixodinae</taxon>
        <taxon>Ixodes</taxon>
    </lineage>
</organism>
<dbReference type="Proteomes" id="UP000805193">
    <property type="component" value="Unassembled WGS sequence"/>
</dbReference>
<reference evidence="1 2" key="1">
    <citation type="journal article" date="2020" name="Cell">
        <title>Large-Scale Comparative Analyses of Tick Genomes Elucidate Their Genetic Diversity and Vector Capacities.</title>
        <authorList>
            <consortium name="Tick Genome and Microbiome Consortium (TIGMIC)"/>
            <person name="Jia N."/>
            <person name="Wang J."/>
            <person name="Shi W."/>
            <person name="Du L."/>
            <person name="Sun Y."/>
            <person name="Zhan W."/>
            <person name="Jiang J.F."/>
            <person name="Wang Q."/>
            <person name="Zhang B."/>
            <person name="Ji P."/>
            <person name="Bell-Sakyi L."/>
            <person name="Cui X.M."/>
            <person name="Yuan T.T."/>
            <person name="Jiang B.G."/>
            <person name="Yang W.F."/>
            <person name="Lam T.T."/>
            <person name="Chang Q.C."/>
            <person name="Ding S.J."/>
            <person name="Wang X.J."/>
            <person name="Zhu J.G."/>
            <person name="Ruan X.D."/>
            <person name="Zhao L."/>
            <person name="Wei J.T."/>
            <person name="Ye R.Z."/>
            <person name="Que T.C."/>
            <person name="Du C.H."/>
            <person name="Zhou Y.H."/>
            <person name="Cheng J.X."/>
            <person name="Dai P.F."/>
            <person name="Guo W.B."/>
            <person name="Han X.H."/>
            <person name="Huang E.J."/>
            <person name="Li L.F."/>
            <person name="Wei W."/>
            <person name="Gao Y.C."/>
            <person name="Liu J.Z."/>
            <person name="Shao H.Z."/>
            <person name="Wang X."/>
            <person name="Wang C.C."/>
            <person name="Yang T.C."/>
            <person name="Huo Q.B."/>
            <person name="Li W."/>
            <person name="Chen H.Y."/>
            <person name="Chen S.E."/>
            <person name="Zhou L.G."/>
            <person name="Ni X.B."/>
            <person name="Tian J.H."/>
            <person name="Sheng Y."/>
            <person name="Liu T."/>
            <person name="Pan Y.S."/>
            <person name="Xia L.Y."/>
            <person name="Li J."/>
            <person name="Zhao F."/>
            <person name="Cao W.C."/>
        </authorList>
    </citation>
    <scope>NUCLEOTIDE SEQUENCE [LARGE SCALE GENOMIC DNA]</scope>
    <source>
        <strain evidence="1">Iper-2018</strain>
    </source>
</reference>
<evidence type="ECO:0000313" key="2">
    <source>
        <dbReference type="Proteomes" id="UP000805193"/>
    </source>
</evidence>
<sequence length="315" mass="34939">MFAHVRYVEDNLKAVVSVTLIRNFSPKRVSDYDKAHLYETYWRSPEGTEERYYSALILQVEVKTLLNGLTAAMAVEEQYSVFFFFYGSVDRFASSKATLPLREIIFIITEKSISFVSMIELRRANRTIRLLEEKLERSEHTNRHLTNALLLKIASTSKASQVHSLVAPPVEDPAGSTCESRCLVSGVTPDPEPCGFARPRLAVRGFPASGEKGILVVESNPGVPAPRSESRAIQDSPEILAADLRAPALRPGRQQLPPAPGGSTQAAPPFKDRQAAAAPAPSTRSPSRERERVSRSYLLQRAPHRRSSMVPMQLL</sequence>
<keyword evidence="2" id="KW-1185">Reference proteome</keyword>
<gene>
    <name evidence="1" type="ORF">HPB47_000058</name>
</gene>
<name>A0AC60PSV4_IXOPE</name>
<protein>
    <submittedName>
        <fullName evidence="1">Uncharacterized protein</fullName>
    </submittedName>
</protein>
<proteinExistence type="predicted"/>
<comment type="caution">
    <text evidence="1">The sequence shown here is derived from an EMBL/GenBank/DDBJ whole genome shotgun (WGS) entry which is preliminary data.</text>
</comment>